<keyword evidence="3 5" id="KW-1133">Transmembrane helix</keyword>
<proteinExistence type="predicted"/>
<dbReference type="InterPro" id="IPR035952">
    <property type="entry name" value="Rhomboid-like_sf"/>
</dbReference>
<evidence type="ECO:0000256" key="5">
    <source>
        <dbReference type="SAM" id="Phobius"/>
    </source>
</evidence>
<dbReference type="InterPro" id="IPR023826">
    <property type="entry name" value="Rhom-like_SP_proteobac"/>
</dbReference>
<feature type="transmembrane region" description="Helical" evidence="5">
    <location>
        <begin position="38"/>
        <end position="59"/>
    </location>
</feature>
<dbReference type="InterPro" id="IPR022764">
    <property type="entry name" value="Peptidase_S54_rhomboid_dom"/>
</dbReference>
<dbReference type="NCBIfam" id="TIGR03902">
    <property type="entry name" value="rhom_GG_sort"/>
    <property type="match status" value="1"/>
</dbReference>
<dbReference type="EC" id="3.4.21.-" evidence="7"/>
<evidence type="ECO:0000256" key="4">
    <source>
        <dbReference type="ARBA" id="ARBA00023136"/>
    </source>
</evidence>
<dbReference type="RefSeq" id="WP_255873476.1">
    <property type="nucleotide sequence ID" value="NZ_JACASI010000013.1"/>
</dbReference>
<dbReference type="Gene3D" id="1.20.1540.10">
    <property type="entry name" value="Rhomboid-like"/>
    <property type="match status" value="1"/>
</dbReference>
<dbReference type="Proteomes" id="UP001205566">
    <property type="component" value="Unassembled WGS sequence"/>
</dbReference>
<dbReference type="SUPFAM" id="SSF144091">
    <property type="entry name" value="Rhomboid-like"/>
    <property type="match status" value="1"/>
</dbReference>
<feature type="transmembrane region" description="Helical" evidence="5">
    <location>
        <begin position="157"/>
        <end position="177"/>
    </location>
</feature>
<evidence type="ECO:0000313" key="7">
    <source>
        <dbReference type="EMBL" id="MCQ3828650.1"/>
    </source>
</evidence>
<dbReference type="GO" id="GO:0016787">
    <property type="term" value="F:hydrolase activity"/>
    <property type="evidence" value="ECO:0007669"/>
    <property type="project" value="UniProtKB-KW"/>
</dbReference>
<evidence type="ECO:0000256" key="2">
    <source>
        <dbReference type="ARBA" id="ARBA00022692"/>
    </source>
</evidence>
<dbReference type="Pfam" id="PF01694">
    <property type="entry name" value="Rhomboid"/>
    <property type="match status" value="1"/>
</dbReference>
<name>A0ABT1NXN9_9GAMM</name>
<comment type="subcellular location">
    <subcellularLocation>
        <location evidence="1">Membrane</location>
        <topology evidence="1">Multi-pass membrane protein</topology>
    </subcellularLocation>
</comment>
<keyword evidence="8" id="KW-1185">Reference proteome</keyword>
<feature type="transmembrane region" description="Helical" evidence="5">
    <location>
        <begin position="125"/>
        <end position="145"/>
    </location>
</feature>
<evidence type="ECO:0000313" key="8">
    <source>
        <dbReference type="Proteomes" id="UP001205566"/>
    </source>
</evidence>
<dbReference type="EMBL" id="JACASI010000013">
    <property type="protein sequence ID" value="MCQ3828650.1"/>
    <property type="molecule type" value="Genomic_DNA"/>
</dbReference>
<evidence type="ECO:0000256" key="3">
    <source>
        <dbReference type="ARBA" id="ARBA00022989"/>
    </source>
</evidence>
<evidence type="ECO:0000256" key="1">
    <source>
        <dbReference type="ARBA" id="ARBA00004141"/>
    </source>
</evidence>
<organism evidence="7 8">
    <name type="scientific">Microbulbifer elongatus</name>
    <dbReference type="NCBI Taxonomy" id="86173"/>
    <lineage>
        <taxon>Bacteria</taxon>
        <taxon>Pseudomonadati</taxon>
        <taxon>Pseudomonadota</taxon>
        <taxon>Gammaproteobacteria</taxon>
        <taxon>Cellvibrionales</taxon>
        <taxon>Microbulbiferaceae</taxon>
        <taxon>Microbulbifer</taxon>
    </lineage>
</organism>
<feature type="domain" description="Peptidase S54 rhomboid" evidence="6">
    <location>
        <begin position="27"/>
        <end position="174"/>
    </location>
</feature>
<accession>A0ABT1NXN9</accession>
<keyword evidence="2 5" id="KW-0812">Transmembrane</keyword>
<protein>
    <submittedName>
        <fullName evidence="7">Rhombosortase</fullName>
        <ecNumber evidence="7">3.4.21.-</ecNumber>
    </submittedName>
</protein>
<feature type="transmembrane region" description="Helical" evidence="5">
    <location>
        <begin position="97"/>
        <end position="118"/>
    </location>
</feature>
<gene>
    <name evidence="7" type="primary">rrtA</name>
    <name evidence="7" type="ORF">HXX02_04280</name>
</gene>
<comment type="caution">
    <text evidence="7">The sequence shown here is derived from an EMBL/GenBank/DDBJ whole genome shotgun (WGS) entry which is preliminary data.</text>
</comment>
<evidence type="ECO:0000259" key="6">
    <source>
        <dbReference type="Pfam" id="PF01694"/>
    </source>
</evidence>
<sequence length="181" mass="19785">MLCALLQYLQSLHPDWFMYDRALLASGQWWRLLSGHLVHTNLAHLMLNGAAVVALWFVFGQSALLGRRPVAAYLGLTALLAVLISFGLWICYPGVEIYYGLSGVLHGLFCFGALSDLYQRRWSGALLLIGCWAKVAWELTAGASATTAEIIGAEVAVSSHLLGTVFGSLSGAIVWFWKARQ</sequence>
<keyword evidence="4 5" id="KW-0472">Membrane</keyword>
<keyword evidence="7" id="KW-0378">Hydrolase</keyword>
<feature type="transmembrane region" description="Helical" evidence="5">
    <location>
        <begin position="71"/>
        <end position="91"/>
    </location>
</feature>
<reference evidence="7" key="1">
    <citation type="thesis" date="2020" institute="Technische Universitat Dresden" country="Dresden, Germany">
        <title>The Agarolytic System of Microbulbifer elongatus PORT2, Isolated from Batu Karas, Pangandaran West Java Indonesia.</title>
        <authorList>
            <person name="Anggraeni S.R."/>
        </authorList>
    </citation>
    <scope>NUCLEOTIDE SEQUENCE</scope>
    <source>
        <strain evidence="7">PORT2</strain>
    </source>
</reference>